<dbReference type="AlphaFoldDB" id="A0A8S3R3C2"/>
<sequence>MTMTATAFIMYSLANIVGILLFWLYKKRDKREKKPSESEELENATVRRRRLKHQPSLLALLGLSHTYNDRSFCPIEDHFHSFTEVSEACKRAGLEKCGLIIGIDFTASNEWQGRKTFSSQCLHKIIPGKIYNPYQKVVSIIGQTLEPFDDDNLIPTYGFGDSLTNDEDVFSFHSNGNACKGFSEVLHKYNEYATNLQFSGPTNFEPIINKAIEIVKLRKSYHILIIIADGQVTEESRTIQAIVRASEYPLSIVVVGVGDGPWDIMEDYDDFLPNRKFDNFQFVNYHSVTSKTKNPDASLALNVMMEIPHQYKIIKALDYLNTIQTVKKHQEWITPETLVKVEKRKNIKNILNNSKTRSAKQSASREYTIANKDVRNSARRDKRAFVDKLTAEAEEAARANNIKALYDNIKLLTGKYQKGSRPVKSKEGENTQHT</sequence>
<dbReference type="InterPro" id="IPR052079">
    <property type="entry name" value="E3_ligase/Copine_domain"/>
</dbReference>
<comment type="caution">
    <text evidence="3">The sequence shown here is derived from an EMBL/GenBank/DDBJ whole genome shotgun (WGS) entry which is preliminary data.</text>
</comment>
<dbReference type="GO" id="GO:0005634">
    <property type="term" value="C:nucleus"/>
    <property type="evidence" value="ECO:0007669"/>
    <property type="project" value="TreeGrafter"/>
</dbReference>
<dbReference type="SMART" id="SM00327">
    <property type="entry name" value="VWA"/>
    <property type="match status" value="1"/>
</dbReference>
<dbReference type="InterPro" id="IPR010734">
    <property type="entry name" value="Copine_C"/>
</dbReference>
<dbReference type="Gene3D" id="3.40.50.410">
    <property type="entry name" value="von Willebrand factor, type A domain"/>
    <property type="match status" value="1"/>
</dbReference>
<dbReference type="EMBL" id="CAJPWZ010000722">
    <property type="protein sequence ID" value="CAG2199683.1"/>
    <property type="molecule type" value="Genomic_DNA"/>
</dbReference>
<dbReference type="Proteomes" id="UP000683360">
    <property type="component" value="Unassembled WGS sequence"/>
</dbReference>
<evidence type="ECO:0000313" key="4">
    <source>
        <dbReference type="Proteomes" id="UP000683360"/>
    </source>
</evidence>
<keyword evidence="4" id="KW-1185">Reference proteome</keyword>
<dbReference type="PANTHER" id="PTHR45751:SF53">
    <property type="entry name" value="VWFA DOMAIN-CONTAINING PROTEIN"/>
    <property type="match status" value="1"/>
</dbReference>
<dbReference type="SUPFAM" id="SSF53300">
    <property type="entry name" value="vWA-like"/>
    <property type="match status" value="1"/>
</dbReference>
<keyword evidence="1" id="KW-0812">Transmembrane</keyword>
<dbReference type="OrthoDB" id="5855668at2759"/>
<evidence type="ECO:0000256" key="1">
    <source>
        <dbReference type="SAM" id="Phobius"/>
    </source>
</evidence>
<feature type="transmembrane region" description="Helical" evidence="1">
    <location>
        <begin position="6"/>
        <end position="25"/>
    </location>
</feature>
<gene>
    <name evidence="3" type="ORF">MEDL_14435</name>
</gene>
<protein>
    <submittedName>
        <fullName evidence="3">RGLG</fullName>
        <ecNumber evidence="3">2.3.2.27</ecNumber>
    </submittedName>
</protein>
<evidence type="ECO:0000313" key="3">
    <source>
        <dbReference type="EMBL" id="CAG2199683.1"/>
    </source>
</evidence>
<dbReference type="PANTHER" id="PTHR45751">
    <property type="entry name" value="COPINE FAMILY PROTEIN 1"/>
    <property type="match status" value="1"/>
</dbReference>
<dbReference type="InterPro" id="IPR036465">
    <property type="entry name" value="vWFA_dom_sf"/>
</dbReference>
<proteinExistence type="predicted"/>
<keyword evidence="3" id="KW-0808">Transferase</keyword>
<keyword evidence="3" id="KW-0012">Acyltransferase</keyword>
<dbReference type="EC" id="2.3.2.27" evidence="3"/>
<dbReference type="InterPro" id="IPR002035">
    <property type="entry name" value="VWF_A"/>
</dbReference>
<organism evidence="3 4">
    <name type="scientific">Mytilus edulis</name>
    <name type="common">Blue mussel</name>
    <dbReference type="NCBI Taxonomy" id="6550"/>
    <lineage>
        <taxon>Eukaryota</taxon>
        <taxon>Metazoa</taxon>
        <taxon>Spiralia</taxon>
        <taxon>Lophotrochozoa</taxon>
        <taxon>Mollusca</taxon>
        <taxon>Bivalvia</taxon>
        <taxon>Autobranchia</taxon>
        <taxon>Pteriomorphia</taxon>
        <taxon>Mytilida</taxon>
        <taxon>Mytiloidea</taxon>
        <taxon>Mytilidae</taxon>
        <taxon>Mytilinae</taxon>
        <taxon>Mytilus</taxon>
    </lineage>
</organism>
<keyword evidence="1" id="KW-0472">Membrane</keyword>
<reference evidence="3" key="1">
    <citation type="submission" date="2021-03" db="EMBL/GenBank/DDBJ databases">
        <authorList>
            <person name="Bekaert M."/>
        </authorList>
    </citation>
    <scope>NUCLEOTIDE SEQUENCE</scope>
</reference>
<dbReference type="Pfam" id="PF07002">
    <property type="entry name" value="Copine"/>
    <property type="match status" value="1"/>
</dbReference>
<name>A0A8S3R3C2_MYTED</name>
<evidence type="ECO:0000259" key="2">
    <source>
        <dbReference type="SMART" id="SM00327"/>
    </source>
</evidence>
<keyword evidence="1" id="KW-1133">Transmembrane helix</keyword>
<accession>A0A8S3R3C2</accession>
<feature type="domain" description="VWFA" evidence="2">
    <location>
        <begin position="96"/>
        <end position="292"/>
    </location>
</feature>
<dbReference type="GO" id="GO:0016567">
    <property type="term" value="P:protein ubiquitination"/>
    <property type="evidence" value="ECO:0007669"/>
    <property type="project" value="TreeGrafter"/>
</dbReference>
<dbReference type="GO" id="GO:0061630">
    <property type="term" value="F:ubiquitin protein ligase activity"/>
    <property type="evidence" value="ECO:0007669"/>
    <property type="project" value="UniProtKB-EC"/>
</dbReference>